<dbReference type="AlphaFoldDB" id="A0A6N8JGJ9"/>
<protein>
    <submittedName>
        <fullName evidence="1">Uncharacterized protein</fullName>
    </submittedName>
</protein>
<proteinExistence type="predicted"/>
<evidence type="ECO:0000313" key="1">
    <source>
        <dbReference type="EMBL" id="MVT44373.1"/>
    </source>
</evidence>
<dbReference type="EMBL" id="WRXO01000011">
    <property type="protein sequence ID" value="MVT44373.1"/>
    <property type="molecule type" value="Genomic_DNA"/>
</dbReference>
<dbReference type="Proteomes" id="UP000468388">
    <property type="component" value="Unassembled WGS sequence"/>
</dbReference>
<accession>A0A6N8JGJ9</accession>
<dbReference type="RefSeq" id="WP_157303170.1">
    <property type="nucleotide sequence ID" value="NZ_BAAAZB010000036.1"/>
</dbReference>
<keyword evidence="2" id="KW-1185">Reference proteome</keyword>
<gene>
    <name evidence="1" type="ORF">GO495_27515</name>
</gene>
<organism evidence="1 2">
    <name type="scientific">Chitinophaga oryziterrae</name>
    <dbReference type="NCBI Taxonomy" id="1031224"/>
    <lineage>
        <taxon>Bacteria</taxon>
        <taxon>Pseudomonadati</taxon>
        <taxon>Bacteroidota</taxon>
        <taxon>Chitinophagia</taxon>
        <taxon>Chitinophagales</taxon>
        <taxon>Chitinophagaceae</taxon>
        <taxon>Chitinophaga</taxon>
    </lineage>
</organism>
<comment type="caution">
    <text evidence="1">The sequence shown here is derived from an EMBL/GenBank/DDBJ whole genome shotgun (WGS) entry which is preliminary data.</text>
</comment>
<sequence>MKNVIESPHTLLEKLSHEFSKFPASTTESTMLYDHNKLMVILQEKEVISRFNCTAEDLENVYKLTRKYGIIAGNVARDKSESALQEYIEVEHIIEQELSRNLYIYAKQWGLSVKALYYYKINNFDKAFDFSIECIALNDYLIREGVHTLLFRSAEQNRNLSRVLFRSGDWMNGSLLAKDLLNYLLNGEAGTLYGSVFKDEAYWDTVPYVREGYAYECFRGMVSHMVKFESQFSGKVNLFPHMFGDLTFKVDNPDRLIIYNWIYLKTVYQADAYDEFLEAFIAFMKEPMSQLYDVLKISLFKDLNELIENSNYRDKQELLDKIKYHLDEKLNIYDNLRKNISNNSFPSGDIKIPFPGSF</sequence>
<reference evidence="1 2" key="1">
    <citation type="submission" date="2019-12" db="EMBL/GenBank/DDBJ databases">
        <title>The draft genomic sequence of strain Chitinophaga oryziterrae JCM 16595.</title>
        <authorList>
            <person name="Zhang X."/>
        </authorList>
    </citation>
    <scope>NUCLEOTIDE SEQUENCE [LARGE SCALE GENOMIC DNA]</scope>
    <source>
        <strain evidence="1 2">JCM 16595</strain>
    </source>
</reference>
<dbReference type="OrthoDB" id="654403at2"/>
<evidence type="ECO:0000313" key="2">
    <source>
        <dbReference type="Proteomes" id="UP000468388"/>
    </source>
</evidence>
<name>A0A6N8JGJ9_9BACT</name>